<dbReference type="GO" id="GO:0006167">
    <property type="term" value="P:AMP biosynthetic process"/>
    <property type="evidence" value="ECO:0007669"/>
    <property type="project" value="TreeGrafter"/>
</dbReference>
<organism evidence="3">
    <name type="scientific">hydrothermal vent metagenome</name>
    <dbReference type="NCBI Taxonomy" id="652676"/>
    <lineage>
        <taxon>unclassified sequences</taxon>
        <taxon>metagenomes</taxon>
        <taxon>ecological metagenomes</taxon>
    </lineage>
</organism>
<evidence type="ECO:0000259" key="2">
    <source>
        <dbReference type="PROSITE" id="PS51462"/>
    </source>
</evidence>
<dbReference type="AlphaFoldDB" id="A0A3B0ZGX6"/>
<dbReference type="EC" id="3.6.1.-" evidence="3"/>
<dbReference type="PANTHER" id="PTHR21340:SF0">
    <property type="entry name" value="BIS(5'-NUCLEOSYL)-TETRAPHOSPHATASE [ASYMMETRICAL]"/>
    <property type="match status" value="1"/>
</dbReference>
<reference evidence="3" key="1">
    <citation type="submission" date="2018-06" db="EMBL/GenBank/DDBJ databases">
        <authorList>
            <person name="Zhirakovskaya E."/>
        </authorList>
    </citation>
    <scope>NUCLEOTIDE SEQUENCE</scope>
</reference>
<dbReference type="PROSITE" id="PS00893">
    <property type="entry name" value="NUDIX_BOX"/>
    <property type="match status" value="1"/>
</dbReference>
<keyword evidence="1 3" id="KW-0378">Hydrolase</keyword>
<dbReference type="Pfam" id="PF00293">
    <property type="entry name" value="NUDIX"/>
    <property type="match status" value="1"/>
</dbReference>
<dbReference type="PROSITE" id="PS51462">
    <property type="entry name" value="NUDIX"/>
    <property type="match status" value="1"/>
</dbReference>
<dbReference type="GO" id="GO:0004081">
    <property type="term" value="F:bis(5'-nucleosyl)-tetraphosphatase (asymmetrical) activity"/>
    <property type="evidence" value="ECO:0007669"/>
    <property type="project" value="TreeGrafter"/>
</dbReference>
<accession>A0A3B0ZGX6</accession>
<dbReference type="InterPro" id="IPR000086">
    <property type="entry name" value="NUDIX_hydrolase_dom"/>
</dbReference>
<dbReference type="InterPro" id="IPR020084">
    <property type="entry name" value="NUDIX_hydrolase_CS"/>
</dbReference>
<gene>
    <name evidence="3" type="ORF">MNBD_GAMMA17-217</name>
</gene>
<dbReference type="EMBL" id="UOFQ01000045">
    <property type="protein sequence ID" value="VAW86567.1"/>
    <property type="molecule type" value="Genomic_DNA"/>
</dbReference>
<feature type="domain" description="Nudix hydrolase" evidence="2">
    <location>
        <begin position="39"/>
        <end position="175"/>
    </location>
</feature>
<dbReference type="PANTHER" id="PTHR21340">
    <property type="entry name" value="DIADENOSINE 5,5-P1,P4-TETRAPHOSPHATE PYROPHOSPHOHYDROLASE MUTT"/>
    <property type="match status" value="1"/>
</dbReference>
<dbReference type="NCBIfam" id="NF008736">
    <property type="entry name" value="PRK11762.1"/>
    <property type="match status" value="1"/>
</dbReference>
<dbReference type="InterPro" id="IPR015797">
    <property type="entry name" value="NUDIX_hydrolase-like_dom_sf"/>
</dbReference>
<dbReference type="SUPFAM" id="SSF55811">
    <property type="entry name" value="Nudix"/>
    <property type="match status" value="1"/>
</dbReference>
<protein>
    <submittedName>
        <fullName evidence="3">ADP compounds hydrolase NudE</fullName>
        <ecNumber evidence="3">3.6.1.-</ecNumber>
    </submittedName>
</protein>
<dbReference type="InterPro" id="IPR051325">
    <property type="entry name" value="Nudix_hydrolase_domain"/>
</dbReference>
<dbReference type="Gene3D" id="3.90.79.10">
    <property type="entry name" value="Nucleoside Triphosphate Pyrophosphohydrolase"/>
    <property type="match status" value="1"/>
</dbReference>
<evidence type="ECO:0000256" key="1">
    <source>
        <dbReference type="ARBA" id="ARBA00022801"/>
    </source>
</evidence>
<proteinExistence type="predicted"/>
<dbReference type="CDD" id="cd24156">
    <property type="entry name" value="NUDIX_ADPRase_NudE"/>
    <property type="match status" value="1"/>
</dbReference>
<dbReference type="GO" id="GO:0006754">
    <property type="term" value="P:ATP biosynthetic process"/>
    <property type="evidence" value="ECO:0007669"/>
    <property type="project" value="TreeGrafter"/>
</dbReference>
<dbReference type="FunFam" id="3.90.79.10:FF:000006">
    <property type="entry name" value="ADP compounds hydrolase NudE"/>
    <property type="match status" value="1"/>
</dbReference>
<evidence type="ECO:0000313" key="3">
    <source>
        <dbReference type="EMBL" id="VAW86567.1"/>
    </source>
</evidence>
<name>A0A3B0ZGX6_9ZZZZ</name>
<sequence>MLKKPQILNVKTVAETRLFKVEALDLEFSNGVFVQYERLKTSSYGAVLAVPMIDDETVLLIREYAAGVDRYELALPKGRIEAGEGVLDAASREMMEEVGYGARQLTLLKTLTSAPGYSSQQTHIVLAEALYEQRLPGDEPEEIEVVRWPVSKLDELFRRDDCTEARSIAALYMVRDLLAKRAEEL</sequence>